<reference evidence="1 2" key="1">
    <citation type="submission" date="2019-10" db="EMBL/GenBank/DDBJ databases">
        <title>Characterization of the phylogenetic diversity of two novel species belonging to the genus Bifidobacterium: Bifidobacterium cebidarum sp. nov. and Bifidobacterium leontopitheci sp. nov.</title>
        <authorList>
            <person name="Lugli G.A."/>
            <person name="Duranti S."/>
            <person name="Milani C."/>
            <person name="Turroni F."/>
            <person name="Ventura M."/>
        </authorList>
    </citation>
    <scope>NUCLEOTIDE SEQUENCE [LARGE SCALE GENOMIC DNA]</scope>
    <source>
        <strain evidence="1 2">DSM 100688</strain>
    </source>
</reference>
<keyword evidence="2" id="KW-1185">Reference proteome</keyword>
<dbReference type="RefSeq" id="WP_163146927.1">
    <property type="nucleotide sequence ID" value="NZ_WBSM01000009.1"/>
</dbReference>
<sequence length="54" mass="6207">MRNQNEEPRGGSMLWYMTMVLIVMSAKVDTITADLICASLTAYAIWIHHNESRH</sequence>
<evidence type="ECO:0000313" key="1">
    <source>
        <dbReference type="EMBL" id="KAB8287333.1"/>
    </source>
</evidence>
<comment type="caution">
    <text evidence="1">The sequence shown here is derived from an EMBL/GenBank/DDBJ whole genome shotgun (WGS) entry which is preliminary data.</text>
</comment>
<gene>
    <name evidence="1" type="ORF">DSM100688_1692</name>
</gene>
<protein>
    <submittedName>
        <fullName evidence="1">Uncharacterized protein</fullName>
    </submittedName>
</protein>
<accession>A0A6L4WZ08</accession>
<evidence type="ECO:0000313" key="2">
    <source>
        <dbReference type="Proteomes" id="UP000482084"/>
    </source>
</evidence>
<name>A0A6L4WZ08_9BIFI</name>
<organism evidence="1 2">
    <name type="scientific">Bifidobacterium ramosum</name>
    <dbReference type="NCBI Taxonomy" id="1798158"/>
    <lineage>
        <taxon>Bacteria</taxon>
        <taxon>Bacillati</taxon>
        <taxon>Actinomycetota</taxon>
        <taxon>Actinomycetes</taxon>
        <taxon>Bifidobacteriales</taxon>
        <taxon>Bifidobacteriaceae</taxon>
        <taxon>Bifidobacterium</taxon>
    </lineage>
</organism>
<dbReference type="AlphaFoldDB" id="A0A6L4WZ08"/>
<proteinExistence type="predicted"/>
<dbReference type="Proteomes" id="UP000482084">
    <property type="component" value="Unassembled WGS sequence"/>
</dbReference>
<dbReference type="EMBL" id="WBSM01000009">
    <property type="protein sequence ID" value="KAB8287333.1"/>
    <property type="molecule type" value="Genomic_DNA"/>
</dbReference>